<evidence type="ECO:0000256" key="1">
    <source>
        <dbReference type="ARBA" id="ARBA00005662"/>
    </source>
</evidence>
<organism evidence="3">
    <name type="scientific">marine sediment metagenome</name>
    <dbReference type="NCBI Taxonomy" id="412755"/>
    <lineage>
        <taxon>unclassified sequences</taxon>
        <taxon>metagenomes</taxon>
        <taxon>ecological metagenomes</taxon>
    </lineage>
</organism>
<feature type="domain" description="Capsule synthesis protein CapA" evidence="2">
    <location>
        <begin position="5"/>
        <end position="88"/>
    </location>
</feature>
<protein>
    <recommendedName>
        <fullName evidence="2">Capsule synthesis protein CapA domain-containing protein</fullName>
    </recommendedName>
</protein>
<dbReference type="AlphaFoldDB" id="X1JTP9"/>
<dbReference type="InterPro" id="IPR029052">
    <property type="entry name" value="Metallo-depent_PP-like"/>
</dbReference>
<dbReference type="SUPFAM" id="SSF56300">
    <property type="entry name" value="Metallo-dependent phosphatases"/>
    <property type="match status" value="1"/>
</dbReference>
<proteinExistence type="inferred from homology"/>
<dbReference type="InterPro" id="IPR052169">
    <property type="entry name" value="CW_Biosynth-Accessory"/>
</dbReference>
<dbReference type="Pfam" id="PF09587">
    <property type="entry name" value="PGA_cap"/>
    <property type="match status" value="1"/>
</dbReference>
<accession>X1JTP9</accession>
<comment type="caution">
    <text evidence="3">The sequence shown here is derived from an EMBL/GenBank/DDBJ whole genome shotgun (WGS) entry which is preliminary data.</text>
</comment>
<dbReference type="InterPro" id="IPR019079">
    <property type="entry name" value="Capsule_synth_CapA"/>
</dbReference>
<feature type="non-terminal residue" evidence="3">
    <location>
        <position position="1"/>
    </location>
</feature>
<gene>
    <name evidence="3" type="ORF">S03H2_61602</name>
</gene>
<dbReference type="EMBL" id="BARU01039769">
    <property type="protein sequence ID" value="GAH84790.1"/>
    <property type="molecule type" value="Genomic_DNA"/>
</dbReference>
<evidence type="ECO:0000313" key="3">
    <source>
        <dbReference type="EMBL" id="GAH84790.1"/>
    </source>
</evidence>
<comment type="similarity">
    <text evidence="1">Belongs to the CapA family.</text>
</comment>
<name>X1JTP9_9ZZZZ</name>
<sequence>VADERDVKAILTQVKAARRQADFVFVTLHSHAPGNDSDVPADFHPLFARSAIDAGADMFVGHGPHRLRAIEIYKGKPIFYSLGNFMFHAYSLEAQGADVFEATSPNLDIFNSTIADMFDVRTTRGLKGVYSDRWEEAWWQSVLAIAKFGPGKLLSVELHPLELGSGMPRSQIGTPRLASPSAAKKIIDKLARLSKPFSTKIKFVKGIGVIDLRAQ</sequence>
<dbReference type="PANTHER" id="PTHR33393:SF11">
    <property type="entry name" value="POLYGLUTAMINE SYNTHESIS ACCESSORY PROTEIN RV0574C-RELATED"/>
    <property type="match status" value="1"/>
</dbReference>
<dbReference type="PANTHER" id="PTHR33393">
    <property type="entry name" value="POLYGLUTAMINE SYNTHESIS ACCESSORY PROTEIN RV0574C-RELATED"/>
    <property type="match status" value="1"/>
</dbReference>
<reference evidence="3" key="1">
    <citation type="journal article" date="2014" name="Front. Microbiol.">
        <title>High frequency of phylogenetically diverse reductive dehalogenase-homologous genes in deep subseafloor sedimentary metagenomes.</title>
        <authorList>
            <person name="Kawai M."/>
            <person name="Futagami T."/>
            <person name="Toyoda A."/>
            <person name="Takaki Y."/>
            <person name="Nishi S."/>
            <person name="Hori S."/>
            <person name="Arai W."/>
            <person name="Tsubouchi T."/>
            <person name="Morono Y."/>
            <person name="Uchiyama I."/>
            <person name="Ito T."/>
            <person name="Fujiyama A."/>
            <person name="Inagaki F."/>
            <person name="Takami H."/>
        </authorList>
    </citation>
    <scope>NUCLEOTIDE SEQUENCE</scope>
    <source>
        <strain evidence="3">Expedition CK06-06</strain>
    </source>
</reference>
<evidence type="ECO:0000259" key="2">
    <source>
        <dbReference type="Pfam" id="PF09587"/>
    </source>
</evidence>